<dbReference type="Proteomes" id="UP000464624">
    <property type="component" value="Chromosome"/>
</dbReference>
<reference evidence="1 2" key="1">
    <citation type="submission" date="2019-12" db="EMBL/GenBank/DDBJ databases">
        <title>Complete genome sequence of Mycolicibacterium xenopi str. JCM15661T.</title>
        <authorList>
            <person name="Yoshida M."/>
            <person name="Fukano H."/>
            <person name="Asakura T."/>
            <person name="Hoshino Y."/>
        </authorList>
    </citation>
    <scope>NUCLEOTIDE SEQUENCE [LARGE SCALE GENOMIC DNA]</scope>
    <source>
        <strain evidence="1 2">JCM 15661T</strain>
    </source>
</reference>
<protein>
    <submittedName>
        <fullName evidence="1">Uncharacterized protein</fullName>
    </submittedName>
</protein>
<accession>A0AAD1M0L9</accession>
<gene>
    <name evidence="1" type="ORF">MYXE_19240</name>
</gene>
<sequence length="101" mass="11205">MTYRDLLADVIAPEYTLPDGYDSWGLKSVHPDLRTRNGFRWPFPGNETPRVELDDHDGPCPSRPGDGVCVAKTWAGMASGGIPARTWHRHMTTNVVEAVTL</sequence>
<dbReference type="KEGG" id="mxe:MYXE_19240"/>
<evidence type="ECO:0000313" key="2">
    <source>
        <dbReference type="Proteomes" id="UP000464624"/>
    </source>
</evidence>
<dbReference type="EMBL" id="AP022314">
    <property type="protein sequence ID" value="BBU22134.1"/>
    <property type="molecule type" value="Genomic_DNA"/>
</dbReference>
<dbReference type="AlphaFoldDB" id="A0AAD1M0L9"/>
<dbReference type="RefSeq" id="WP_085193447.1">
    <property type="nucleotide sequence ID" value="NZ_AP022314.1"/>
</dbReference>
<name>A0AAD1M0L9_MYCXE</name>
<organism evidence="1 2">
    <name type="scientific">Mycobacterium xenopi</name>
    <dbReference type="NCBI Taxonomy" id="1789"/>
    <lineage>
        <taxon>Bacteria</taxon>
        <taxon>Bacillati</taxon>
        <taxon>Actinomycetota</taxon>
        <taxon>Actinomycetes</taxon>
        <taxon>Mycobacteriales</taxon>
        <taxon>Mycobacteriaceae</taxon>
        <taxon>Mycobacterium</taxon>
    </lineage>
</organism>
<evidence type="ECO:0000313" key="1">
    <source>
        <dbReference type="EMBL" id="BBU22134.1"/>
    </source>
</evidence>
<proteinExistence type="predicted"/>